<reference evidence="1" key="1">
    <citation type="submission" date="2023-04" db="EMBL/GenBank/DDBJ databases">
        <title>Draft Genome sequencing of Naganishia species isolated from polar environments using Oxford Nanopore Technology.</title>
        <authorList>
            <person name="Leo P."/>
            <person name="Venkateswaran K."/>
        </authorList>
    </citation>
    <scope>NUCLEOTIDE SEQUENCE</scope>
    <source>
        <strain evidence="1">MNA-CCFEE 5262</strain>
    </source>
</reference>
<evidence type="ECO:0000313" key="1">
    <source>
        <dbReference type="EMBL" id="KAJ9107114.1"/>
    </source>
</evidence>
<accession>A0ACC2W7D4</accession>
<comment type="caution">
    <text evidence="1">The sequence shown here is derived from an EMBL/GenBank/DDBJ whole genome shotgun (WGS) entry which is preliminary data.</text>
</comment>
<gene>
    <name evidence="1" type="ORF">QFC20_003839</name>
</gene>
<sequence>MSSMALTMPKPGSSAYCLDGNVVIGRTTSFMIDGRVDPGQSGLSEQSSSPSFPLQIPCDYRWQKASGLVKPTFGPCRPLQNLEDIVGKCDMAGMADFRKIFEWYRRNYHCTAPPKEQGDALSWSSEYANFVFLACEFFIPREPFKCRSEDRPTLFQSQLSRDEAISWILSFVMGEVFNHKTVTSRMQSIGKWFEGKVAKKQGNPHLWNMLHQTYQQNGSNVLLGRRASSTRSRIRVGAPDVTKDHILHPFLAYLLCFHHYRDLTTALRQPYLDISQISCPGGFEVVWRGIEGDMADRAIQAADARRWKNSGDTAGQANRGSVMNAVSLSTVGTPKKRKARSTNDPLTPPPSKRRNLPSASQLRTGSNEELEDERDVSSWDWETSGSGDESDEGVSVTTTQIITPSLNRVTYASPHKRSHPPSMAGSVSSEYSTTSRREAILAAHAARKYHRVSPPSRTSSPEKVLDEGSALMDNHRQDYDTEAAYALLLLRFEAVDNSTQRLLLSAK</sequence>
<protein>
    <submittedName>
        <fullName evidence="1">Uncharacterized protein</fullName>
    </submittedName>
</protein>
<proteinExistence type="predicted"/>
<organism evidence="1 2">
    <name type="scientific">Naganishia adeliensis</name>
    <dbReference type="NCBI Taxonomy" id="92952"/>
    <lineage>
        <taxon>Eukaryota</taxon>
        <taxon>Fungi</taxon>
        <taxon>Dikarya</taxon>
        <taxon>Basidiomycota</taxon>
        <taxon>Agaricomycotina</taxon>
        <taxon>Tremellomycetes</taxon>
        <taxon>Filobasidiales</taxon>
        <taxon>Filobasidiaceae</taxon>
        <taxon>Naganishia</taxon>
    </lineage>
</organism>
<keyword evidence="2" id="KW-1185">Reference proteome</keyword>
<dbReference type="EMBL" id="JASBWS010000038">
    <property type="protein sequence ID" value="KAJ9107114.1"/>
    <property type="molecule type" value="Genomic_DNA"/>
</dbReference>
<name>A0ACC2W7D4_9TREE</name>
<dbReference type="Proteomes" id="UP001230649">
    <property type="component" value="Unassembled WGS sequence"/>
</dbReference>
<evidence type="ECO:0000313" key="2">
    <source>
        <dbReference type="Proteomes" id="UP001230649"/>
    </source>
</evidence>